<evidence type="ECO:0000256" key="8">
    <source>
        <dbReference type="SAM" id="MobiDB-lite"/>
    </source>
</evidence>
<organism evidence="11 12">
    <name type="scientific">Populus alba x Populus x berolinensis</name>
    <dbReference type="NCBI Taxonomy" id="444605"/>
    <lineage>
        <taxon>Eukaryota</taxon>
        <taxon>Viridiplantae</taxon>
        <taxon>Streptophyta</taxon>
        <taxon>Embryophyta</taxon>
        <taxon>Tracheophyta</taxon>
        <taxon>Spermatophyta</taxon>
        <taxon>Magnoliopsida</taxon>
        <taxon>eudicotyledons</taxon>
        <taxon>Gunneridae</taxon>
        <taxon>Pentapetalae</taxon>
        <taxon>rosids</taxon>
        <taxon>fabids</taxon>
        <taxon>Malpighiales</taxon>
        <taxon>Salicaceae</taxon>
        <taxon>Saliceae</taxon>
        <taxon>Populus</taxon>
    </lineage>
</organism>
<keyword evidence="4 9" id="KW-0812">Transmembrane</keyword>
<name>A0AAD6MN48_9ROSI</name>
<evidence type="ECO:0000256" key="9">
    <source>
        <dbReference type="SAM" id="Phobius"/>
    </source>
</evidence>
<keyword evidence="6 9" id="KW-0472">Membrane</keyword>
<evidence type="ECO:0000256" key="3">
    <source>
        <dbReference type="ARBA" id="ARBA00022679"/>
    </source>
</evidence>
<dbReference type="SUPFAM" id="SSF49879">
    <property type="entry name" value="SMAD/FHA domain"/>
    <property type="match status" value="1"/>
</dbReference>
<gene>
    <name evidence="11" type="ORF">NC653_021519</name>
</gene>
<evidence type="ECO:0000256" key="5">
    <source>
        <dbReference type="ARBA" id="ARBA00022989"/>
    </source>
</evidence>
<keyword evidence="5 9" id="KW-1133">Transmembrane helix</keyword>
<evidence type="ECO:0000259" key="10">
    <source>
        <dbReference type="Pfam" id="PF00498"/>
    </source>
</evidence>
<keyword evidence="7" id="KW-0961">Cell wall biogenesis/degradation</keyword>
<accession>A0AAD6MN48</accession>
<comment type="caution">
    <text evidence="11">The sequence shown here is derived from an EMBL/GenBank/DDBJ whole genome shotgun (WGS) entry which is preliminary data.</text>
</comment>
<dbReference type="Pfam" id="PF00498">
    <property type="entry name" value="FHA"/>
    <property type="match status" value="1"/>
</dbReference>
<dbReference type="Gene3D" id="2.60.200.20">
    <property type="match status" value="1"/>
</dbReference>
<evidence type="ECO:0000313" key="11">
    <source>
        <dbReference type="EMBL" id="KAJ6988624.1"/>
    </source>
</evidence>
<evidence type="ECO:0000256" key="6">
    <source>
        <dbReference type="ARBA" id="ARBA00023136"/>
    </source>
</evidence>
<dbReference type="GO" id="GO:0030244">
    <property type="term" value="P:cellulose biosynthetic process"/>
    <property type="evidence" value="ECO:0007669"/>
    <property type="project" value="InterPro"/>
</dbReference>
<feature type="domain" description="FHA" evidence="10">
    <location>
        <begin position="12"/>
        <end position="47"/>
    </location>
</feature>
<dbReference type="GO" id="GO:0012505">
    <property type="term" value="C:endomembrane system"/>
    <property type="evidence" value="ECO:0007669"/>
    <property type="project" value="UniProtKB-SubCell"/>
</dbReference>
<dbReference type="Proteomes" id="UP001164929">
    <property type="component" value="Chromosome 8"/>
</dbReference>
<feature type="transmembrane region" description="Helical" evidence="9">
    <location>
        <begin position="163"/>
        <end position="188"/>
    </location>
</feature>
<keyword evidence="2" id="KW-0328">Glycosyltransferase</keyword>
<keyword evidence="3" id="KW-0808">Transferase</keyword>
<dbReference type="Pfam" id="PF03552">
    <property type="entry name" value="Cellulose_synt"/>
    <property type="match status" value="1"/>
</dbReference>
<protein>
    <recommendedName>
        <fullName evidence="10">FHA domain-containing protein</fullName>
    </recommendedName>
</protein>
<keyword evidence="12" id="KW-1185">Reference proteome</keyword>
<dbReference type="GO" id="GO:0071555">
    <property type="term" value="P:cell wall organization"/>
    <property type="evidence" value="ECO:0007669"/>
    <property type="project" value="UniProtKB-KW"/>
</dbReference>
<evidence type="ECO:0000256" key="2">
    <source>
        <dbReference type="ARBA" id="ARBA00022676"/>
    </source>
</evidence>
<dbReference type="PANTHER" id="PTHR13301">
    <property type="entry name" value="X-BOX TRANSCRIPTION FACTOR-RELATED"/>
    <property type="match status" value="1"/>
</dbReference>
<feature type="transmembrane region" description="Helical" evidence="9">
    <location>
        <begin position="208"/>
        <end position="230"/>
    </location>
</feature>
<comment type="subcellular location">
    <subcellularLocation>
        <location evidence="1">Endomembrane system</location>
    </subcellularLocation>
</comment>
<dbReference type="GO" id="GO:0016760">
    <property type="term" value="F:cellulose synthase (UDP-forming) activity"/>
    <property type="evidence" value="ECO:0007669"/>
    <property type="project" value="InterPro"/>
</dbReference>
<evidence type="ECO:0000256" key="7">
    <source>
        <dbReference type="ARBA" id="ARBA00023316"/>
    </source>
</evidence>
<dbReference type="EMBL" id="JAQIZT010000008">
    <property type="protein sequence ID" value="KAJ6988624.1"/>
    <property type="molecule type" value="Genomic_DNA"/>
</dbReference>
<evidence type="ECO:0000256" key="4">
    <source>
        <dbReference type="ARBA" id="ARBA00022692"/>
    </source>
</evidence>
<dbReference type="InterPro" id="IPR000253">
    <property type="entry name" value="FHA_dom"/>
</dbReference>
<dbReference type="InterPro" id="IPR005150">
    <property type="entry name" value="Cellulose_synth"/>
</dbReference>
<feature type="region of interest" description="Disordered" evidence="8">
    <location>
        <begin position="87"/>
        <end position="124"/>
    </location>
</feature>
<evidence type="ECO:0000313" key="12">
    <source>
        <dbReference type="Proteomes" id="UP001164929"/>
    </source>
</evidence>
<sequence length="258" mass="29231">MLLSKTPAFPPSTFLQDLNSSNGTTLNSTVLSPYKSFDLRDGNTFKLEELTSILVQVNVHEETSQLRRNPRRRVNELSKVRPVAASRCRRGNGGERGSAENWRNRMLRNRGENRGRGRPRKAKALEKELETAVPAEAKRRLGMREASFLITNKVEDNEQVKRYLMGVFDFQASALFIAPLVTIAILNIESVFVGVIRIFLSGTGERMLIRVFLSFYILFMNYAIVEGMIIRKDKGRIPSSVTLRSTRSSPQEPRSRPG</sequence>
<reference evidence="11" key="1">
    <citation type="journal article" date="2023" name="Mol. Ecol. Resour.">
        <title>Chromosome-level genome assembly of a triploid poplar Populus alba 'Berolinensis'.</title>
        <authorList>
            <person name="Chen S."/>
            <person name="Yu Y."/>
            <person name="Wang X."/>
            <person name="Wang S."/>
            <person name="Zhang T."/>
            <person name="Zhou Y."/>
            <person name="He R."/>
            <person name="Meng N."/>
            <person name="Wang Y."/>
            <person name="Liu W."/>
            <person name="Liu Z."/>
            <person name="Liu J."/>
            <person name="Guo Q."/>
            <person name="Huang H."/>
            <person name="Sederoff R.R."/>
            <person name="Wang G."/>
            <person name="Qu G."/>
            <person name="Chen S."/>
        </authorList>
    </citation>
    <scope>NUCLEOTIDE SEQUENCE</scope>
    <source>
        <strain evidence="11">SC-2020</strain>
    </source>
</reference>
<dbReference type="InterPro" id="IPR008984">
    <property type="entry name" value="SMAD_FHA_dom_sf"/>
</dbReference>
<evidence type="ECO:0000256" key="1">
    <source>
        <dbReference type="ARBA" id="ARBA00004308"/>
    </source>
</evidence>
<proteinExistence type="predicted"/>
<dbReference type="AlphaFoldDB" id="A0AAD6MN48"/>
<dbReference type="GO" id="GO:0016020">
    <property type="term" value="C:membrane"/>
    <property type="evidence" value="ECO:0007669"/>
    <property type="project" value="InterPro"/>
</dbReference>